<dbReference type="PANTHER" id="PTHR46268:SF27">
    <property type="entry name" value="UNIVERSAL STRESS PROTEIN RV2623"/>
    <property type="match status" value="1"/>
</dbReference>
<dbReference type="Proteomes" id="UP001139031">
    <property type="component" value="Unassembled WGS sequence"/>
</dbReference>
<dbReference type="SUPFAM" id="SSF52402">
    <property type="entry name" value="Adenine nucleotide alpha hydrolases-like"/>
    <property type="match status" value="2"/>
</dbReference>
<evidence type="ECO:0000256" key="1">
    <source>
        <dbReference type="ARBA" id="ARBA00008791"/>
    </source>
</evidence>
<reference evidence="5" key="1">
    <citation type="submission" date="2021-08" db="EMBL/GenBank/DDBJ databases">
        <authorList>
            <person name="Stevens D.C."/>
        </authorList>
    </citation>
    <scope>NUCLEOTIDE SEQUENCE</scope>
    <source>
        <strain evidence="5">DSM 53165</strain>
    </source>
</reference>
<proteinExistence type="inferred from homology"/>
<gene>
    <name evidence="5" type="ORF">K7C98_41235</name>
</gene>
<feature type="domain" description="UspA" evidence="4">
    <location>
        <begin position="144"/>
        <end position="281"/>
    </location>
</feature>
<dbReference type="PRINTS" id="PR01438">
    <property type="entry name" value="UNVRSLSTRESS"/>
</dbReference>
<comment type="similarity">
    <text evidence="1">Belongs to the universal stress protein A family.</text>
</comment>
<dbReference type="InterPro" id="IPR014729">
    <property type="entry name" value="Rossmann-like_a/b/a_fold"/>
</dbReference>
<protein>
    <submittedName>
        <fullName evidence="5">Universal stress protein</fullName>
    </submittedName>
</protein>
<evidence type="ECO:0000259" key="4">
    <source>
        <dbReference type="Pfam" id="PF00582"/>
    </source>
</evidence>
<organism evidence="5 6">
    <name type="scientific">Nannocystis pusilla</name>
    <dbReference type="NCBI Taxonomy" id="889268"/>
    <lineage>
        <taxon>Bacteria</taxon>
        <taxon>Pseudomonadati</taxon>
        <taxon>Myxococcota</taxon>
        <taxon>Polyangia</taxon>
        <taxon>Nannocystales</taxon>
        <taxon>Nannocystaceae</taxon>
        <taxon>Nannocystis</taxon>
    </lineage>
</organism>
<dbReference type="EMBL" id="JAIRAU010000057">
    <property type="protein sequence ID" value="MBZ5715692.1"/>
    <property type="molecule type" value="Genomic_DNA"/>
</dbReference>
<evidence type="ECO:0000256" key="2">
    <source>
        <dbReference type="ARBA" id="ARBA00022741"/>
    </source>
</evidence>
<accession>A0ABS7U560</accession>
<evidence type="ECO:0000313" key="5">
    <source>
        <dbReference type="EMBL" id="MBZ5715692.1"/>
    </source>
</evidence>
<keyword evidence="2" id="KW-0547">Nucleotide-binding</keyword>
<dbReference type="InterPro" id="IPR006016">
    <property type="entry name" value="UspA"/>
</dbReference>
<evidence type="ECO:0000256" key="3">
    <source>
        <dbReference type="ARBA" id="ARBA00022840"/>
    </source>
</evidence>
<sequence>MRPSKILLATDLSCRCDRALDRAAGLAGEWGARLVVVHALQRPAPVVDVPSWRRPVDPRRAALRRVRDDMREIVDLELEVVVEPGEPASLILDTAERLGCGLIVTGVARDETLGRALLGTTVEKIARQAQVPLLVVKSRPRGPYASVVVASDFSDASRAALEQVLELLPTAQVSLFHAYNVPFEGLVNDRMAAREASAREAAAMSQAFLDATPAVARSGRPVAQICEYGVIEEVLTDLAEMGRVDLVALGTKGRSGIVGALLGSVSGRLLGSLTLDILVVRRSAG</sequence>
<dbReference type="Pfam" id="PF00582">
    <property type="entry name" value="Usp"/>
    <property type="match status" value="2"/>
</dbReference>
<dbReference type="RefSeq" id="WP_224197426.1">
    <property type="nucleotide sequence ID" value="NZ_JAIRAU010000057.1"/>
</dbReference>
<comment type="caution">
    <text evidence="5">The sequence shown here is derived from an EMBL/GenBank/DDBJ whole genome shotgun (WGS) entry which is preliminary data.</text>
</comment>
<keyword evidence="6" id="KW-1185">Reference proteome</keyword>
<dbReference type="Gene3D" id="3.40.50.620">
    <property type="entry name" value="HUPs"/>
    <property type="match status" value="2"/>
</dbReference>
<name>A0ABS7U560_9BACT</name>
<evidence type="ECO:0000313" key="6">
    <source>
        <dbReference type="Proteomes" id="UP001139031"/>
    </source>
</evidence>
<feature type="domain" description="UspA" evidence="4">
    <location>
        <begin position="5"/>
        <end position="137"/>
    </location>
</feature>
<keyword evidence="3" id="KW-0067">ATP-binding</keyword>
<dbReference type="InterPro" id="IPR006015">
    <property type="entry name" value="Universal_stress_UspA"/>
</dbReference>
<dbReference type="PANTHER" id="PTHR46268">
    <property type="entry name" value="STRESS RESPONSE PROTEIN NHAX"/>
    <property type="match status" value="1"/>
</dbReference>
<dbReference type="CDD" id="cd00293">
    <property type="entry name" value="USP-like"/>
    <property type="match status" value="2"/>
</dbReference>